<evidence type="ECO:0000313" key="1">
    <source>
        <dbReference type="EMBL" id="CAL1386860.1"/>
    </source>
</evidence>
<reference evidence="1 2" key="1">
    <citation type="submission" date="2024-04" db="EMBL/GenBank/DDBJ databases">
        <authorList>
            <person name="Fracassetti M."/>
        </authorList>
    </citation>
    <scope>NUCLEOTIDE SEQUENCE [LARGE SCALE GENOMIC DNA]</scope>
</reference>
<evidence type="ECO:0000313" key="2">
    <source>
        <dbReference type="Proteomes" id="UP001497516"/>
    </source>
</evidence>
<sequence>MLYMVMYEGQWSVVSTQKEEKWAKKLSSGKPERGIGDLVRICNHVFIEVDTVGSDVECVVVGSGDILIRNCRHIYPTASSSEELAAACEVSISTPRYNQLGVFSFPSQTSRRETLDIQLQTAEYDVEQHNLQSSQQSILFDVVFFRSRLEFELCRGGPPGVLIEKR</sequence>
<proteinExistence type="predicted"/>
<dbReference type="AlphaFoldDB" id="A0AAV2EMW1"/>
<name>A0AAV2EMW1_9ROSI</name>
<dbReference type="EMBL" id="OZ034818">
    <property type="protein sequence ID" value="CAL1386860.1"/>
    <property type="molecule type" value="Genomic_DNA"/>
</dbReference>
<protein>
    <recommendedName>
        <fullName evidence="3">C-CAP/cofactor C-like domain-containing protein</fullName>
    </recommendedName>
</protein>
<gene>
    <name evidence="1" type="ORF">LTRI10_LOCUS27876</name>
</gene>
<accession>A0AAV2EMW1</accession>
<dbReference type="Proteomes" id="UP001497516">
    <property type="component" value="Chromosome 5"/>
</dbReference>
<evidence type="ECO:0008006" key="3">
    <source>
        <dbReference type="Google" id="ProtNLM"/>
    </source>
</evidence>
<organism evidence="1 2">
    <name type="scientific">Linum trigynum</name>
    <dbReference type="NCBI Taxonomy" id="586398"/>
    <lineage>
        <taxon>Eukaryota</taxon>
        <taxon>Viridiplantae</taxon>
        <taxon>Streptophyta</taxon>
        <taxon>Embryophyta</taxon>
        <taxon>Tracheophyta</taxon>
        <taxon>Spermatophyta</taxon>
        <taxon>Magnoliopsida</taxon>
        <taxon>eudicotyledons</taxon>
        <taxon>Gunneridae</taxon>
        <taxon>Pentapetalae</taxon>
        <taxon>rosids</taxon>
        <taxon>fabids</taxon>
        <taxon>Malpighiales</taxon>
        <taxon>Linaceae</taxon>
        <taxon>Linum</taxon>
    </lineage>
</organism>
<keyword evidence="2" id="KW-1185">Reference proteome</keyword>